<keyword evidence="10" id="KW-0966">Cell projection</keyword>
<evidence type="ECO:0000313" key="11">
    <source>
        <dbReference type="Proteomes" id="UP000580517"/>
    </source>
</evidence>
<dbReference type="GO" id="GO:0009424">
    <property type="term" value="C:bacterial-type flagellum hook"/>
    <property type="evidence" value="ECO:0007669"/>
    <property type="project" value="TreeGrafter"/>
</dbReference>
<comment type="similarity">
    <text evidence="2 5">Belongs to the flagella basal body rod proteins family.</text>
</comment>
<feature type="domain" description="Flagellar basal body rod protein N-terminal" evidence="6">
    <location>
        <begin position="6"/>
        <end position="33"/>
    </location>
</feature>
<dbReference type="InterPro" id="IPR001444">
    <property type="entry name" value="Flag_bb_rod_N"/>
</dbReference>
<evidence type="ECO:0000313" key="10">
    <source>
        <dbReference type="EMBL" id="NYT35525.1"/>
    </source>
</evidence>
<keyword evidence="10" id="KW-0969">Cilium</keyword>
<dbReference type="InterPro" id="IPR037925">
    <property type="entry name" value="FlgE/F/G-like"/>
</dbReference>
<keyword evidence="4 5" id="KW-0975">Bacterial flagellum</keyword>
<dbReference type="Pfam" id="PF00460">
    <property type="entry name" value="Flg_bb_rod"/>
    <property type="match status" value="1"/>
</dbReference>
<dbReference type="NCBIfam" id="TIGR03506">
    <property type="entry name" value="FlgEFG_subfam"/>
    <property type="match status" value="1"/>
</dbReference>
<dbReference type="EMBL" id="JACCEW010000001">
    <property type="protein sequence ID" value="NYT35525.1"/>
    <property type="molecule type" value="Genomic_DNA"/>
</dbReference>
<keyword evidence="10" id="KW-0282">Flagellum</keyword>
<evidence type="ECO:0000259" key="9">
    <source>
        <dbReference type="Pfam" id="PF22692"/>
    </source>
</evidence>
<dbReference type="OrthoDB" id="8578401at2"/>
<evidence type="ECO:0000259" key="7">
    <source>
        <dbReference type="Pfam" id="PF06429"/>
    </source>
</evidence>
<dbReference type="InterPro" id="IPR037058">
    <property type="entry name" value="Falgellar_hook_FlgE_sf"/>
</dbReference>
<comment type="caution">
    <text evidence="10">The sequence shown here is derived from an EMBL/GenBank/DDBJ whole genome shotgun (WGS) entry which is preliminary data.</text>
</comment>
<gene>
    <name evidence="10" type="primary">flgE</name>
    <name evidence="10" type="ORF">H0A68_01460</name>
</gene>
<dbReference type="GO" id="GO:0005829">
    <property type="term" value="C:cytosol"/>
    <property type="evidence" value="ECO:0007669"/>
    <property type="project" value="TreeGrafter"/>
</dbReference>
<dbReference type="InterPro" id="IPR053967">
    <property type="entry name" value="LlgE_F_G-like_D1"/>
</dbReference>
<accession>A0A853F4W0</accession>
<keyword evidence="11" id="KW-1185">Reference proteome</keyword>
<evidence type="ECO:0000259" key="6">
    <source>
        <dbReference type="Pfam" id="PF00460"/>
    </source>
</evidence>
<dbReference type="Proteomes" id="UP000580517">
    <property type="component" value="Unassembled WGS sequence"/>
</dbReference>
<evidence type="ECO:0000259" key="8">
    <source>
        <dbReference type="Pfam" id="PF07559"/>
    </source>
</evidence>
<dbReference type="Pfam" id="PF06429">
    <property type="entry name" value="Flg_bbr_C"/>
    <property type="match status" value="1"/>
</dbReference>
<dbReference type="Pfam" id="PF22692">
    <property type="entry name" value="LlgE_F_G_D1"/>
    <property type="match status" value="1"/>
</dbReference>
<comment type="subcellular location">
    <subcellularLocation>
        <location evidence="1 5">Bacterial flagellum basal body</location>
    </subcellularLocation>
</comment>
<evidence type="ECO:0000256" key="1">
    <source>
        <dbReference type="ARBA" id="ARBA00004117"/>
    </source>
</evidence>
<organism evidence="10 11">
    <name type="scientific">Allopusillimonas soli</name>
    <dbReference type="NCBI Taxonomy" id="659016"/>
    <lineage>
        <taxon>Bacteria</taxon>
        <taxon>Pseudomonadati</taxon>
        <taxon>Pseudomonadota</taxon>
        <taxon>Betaproteobacteria</taxon>
        <taxon>Burkholderiales</taxon>
        <taxon>Alcaligenaceae</taxon>
        <taxon>Allopusillimonas</taxon>
    </lineage>
</organism>
<evidence type="ECO:0000256" key="3">
    <source>
        <dbReference type="ARBA" id="ARBA00019015"/>
    </source>
</evidence>
<name>A0A853F4W0_9BURK</name>
<feature type="domain" description="Flagellar basal-body/hook protein C-terminal" evidence="7">
    <location>
        <begin position="361"/>
        <end position="404"/>
    </location>
</feature>
<dbReference type="InterPro" id="IPR011491">
    <property type="entry name" value="FlgE_D2"/>
</dbReference>
<dbReference type="PANTHER" id="PTHR30435:SF1">
    <property type="entry name" value="FLAGELLAR HOOK PROTEIN FLGE"/>
    <property type="match status" value="1"/>
</dbReference>
<feature type="domain" description="Flagellar hook protein FlgE/F/G-like D1" evidence="9">
    <location>
        <begin position="76"/>
        <end position="140"/>
    </location>
</feature>
<evidence type="ECO:0000256" key="5">
    <source>
        <dbReference type="RuleBase" id="RU362116"/>
    </source>
</evidence>
<dbReference type="PANTHER" id="PTHR30435">
    <property type="entry name" value="FLAGELLAR PROTEIN"/>
    <property type="match status" value="1"/>
</dbReference>
<proteinExistence type="inferred from homology"/>
<dbReference type="InterPro" id="IPR010930">
    <property type="entry name" value="Flg_bb/hook_C_dom"/>
</dbReference>
<dbReference type="AlphaFoldDB" id="A0A853F4W0"/>
<dbReference type="GO" id="GO:0071978">
    <property type="term" value="P:bacterial-type flagellum-dependent swarming motility"/>
    <property type="evidence" value="ECO:0007669"/>
    <property type="project" value="TreeGrafter"/>
</dbReference>
<feature type="domain" description="Flagellar hook protein FlgE D2" evidence="8">
    <location>
        <begin position="152"/>
        <end position="286"/>
    </location>
</feature>
<dbReference type="Pfam" id="PF07559">
    <property type="entry name" value="FlgE_D2"/>
    <property type="match status" value="1"/>
</dbReference>
<reference evidence="10 11" key="1">
    <citation type="submission" date="2020-07" db="EMBL/GenBank/DDBJ databases">
        <title>Taxonomic revisions and descriptions of new bacterial species based on genomic comparisons in the high-G+C-content subgroup of the family Alcaligenaceae.</title>
        <authorList>
            <person name="Szabo A."/>
            <person name="Felfoldi T."/>
        </authorList>
    </citation>
    <scope>NUCLEOTIDE SEQUENCE [LARGE SCALE GENOMIC DNA]</scope>
    <source>
        <strain evidence="10 11">DSM 25264</strain>
    </source>
</reference>
<dbReference type="NCBIfam" id="NF004238">
    <property type="entry name" value="PRK05682.1-1"/>
    <property type="match status" value="1"/>
</dbReference>
<comment type="function">
    <text evidence="5">A flexible structure which links the flagellar filament to the drive apparatus in the basal body.</text>
</comment>
<dbReference type="SUPFAM" id="SSF117143">
    <property type="entry name" value="Flagellar hook protein flgE"/>
    <property type="match status" value="1"/>
</dbReference>
<protein>
    <recommendedName>
        <fullName evidence="3 5">Flagellar hook protein FlgE</fullName>
    </recommendedName>
</protein>
<dbReference type="InterPro" id="IPR020013">
    <property type="entry name" value="Flagellar_FlgE/F/G"/>
</dbReference>
<evidence type="ECO:0000256" key="4">
    <source>
        <dbReference type="ARBA" id="ARBA00023143"/>
    </source>
</evidence>
<dbReference type="RefSeq" id="WP_129967394.1">
    <property type="nucleotide sequence ID" value="NZ_JACCEW010000001.1"/>
</dbReference>
<evidence type="ECO:0000256" key="2">
    <source>
        <dbReference type="ARBA" id="ARBA00009677"/>
    </source>
</evidence>
<dbReference type="Gene3D" id="2.60.98.20">
    <property type="entry name" value="Flagellar hook protein FlgE"/>
    <property type="match status" value="1"/>
</dbReference>
<sequence>MGFGQGLSGLNAAAQSLDVIGNNIANSGTVGFKAASATFADVYANSRVGLGTQVASINQRFTIGTVSGTGNPFDLAIDGAKGLFRIVDPSGSVLYTRNGQFHADKNSYIVNAQGQRLTGYLNGSTTPEPIMVPSGNIAPSATSVITTKINADADADVIPAATVFDPANADSYSHTFPINVYDSLGNSYQVNQYFVKRAGTGTQSNWSVYYRMEGQPLPAPHGDANPTQLSFDQGGRLIAPTAPVPFNVPNMGGTNSPARNLQFTINYAGSTQFGGGFTYDFHQNGYGTGEYASMSIAADGSIVASYTNGETQSLGTLVLADFANLQGLKPVGGNAWAETSESGQPILGQPGANGMAAIKGQAVEESNVDMSQELVNMIIAQRTYQANAQTIKTQDQVLQTLINMR</sequence>
<dbReference type="GO" id="GO:0009425">
    <property type="term" value="C:bacterial-type flagellum basal body"/>
    <property type="evidence" value="ECO:0007669"/>
    <property type="project" value="UniProtKB-SubCell"/>
</dbReference>